<keyword evidence="4" id="KW-0966">Cell projection</keyword>
<organism evidence="8 9">
    <name type="scientific">Xiphophorus couchianus</name>
    <name type="common">Monterrey platyfish</name>
    <dbReference type="NCBI Taxonomy" id="32473"/>
    <lineage>
        <taxon>Eukaryota</taxon>
        <taxon>Metazoa</taxon>
        <taxon>Chordata</taxon>
        <taxon>Craniata</taxon>
        <taxon>Vertebrata</taxon>
        <taxon>Euteleostomi</taxon>
        <taxon>Actinopterygii</taxon>
        <taxon>Neopterygii</taxon>
        <taxon>Teleostei</taxon>
        <taxon>Neoteleostei</taxon>
        <taxon>Acanthomorphata</taxon>
        <taxon>Ovalentaria</taxon>
        <taxon>Atherinomorphae</taxon>
        <taxon>Cyprinodontiformes</taxon>
        <taxon>Poeciliidae</taxon>
        <taxon>Poeciliinae</taxon>
        <taxon>Xiphophorus</taxon>
    </lineage>
</organism>
<dbReference type="Proteomes" id="UP000261380">
    <property type="component" value="Unplaced"/>
</dbReference>
<evidence type="ECO:0000256" key="1">
    <source>
        <dbReference type="ARBA" id="ARBA00004430"/>
    </source>
</evidence>
<evidence type="ECO:0000256" key="3">
    <source>
        <dbReference type="ARBA" id="ARBA00023212"/>
    </source>
</evidence>
<reference evidence="8" key="1">
    <citation type="submission" date="2025-08" db="UniProtKB">
        <authorList>
            <consortium name="Ensembl"/>
        </authorList>
    </citation>
    <scope>IDENTIFICATION</scope>
</reference>
<comment type="subcellular location">
    <subcellularLocation>
        <location evidence="1">Cytoplasm</location>
        <location evidence="1">Cytoskeleton</location>
        <location evidence="1">Cilium axoneme</location>
    </subcellularLocation>
</comment>
<dbReference type="GeneTree" id="ENSGT00940000154745"/>
<keyword evidence="9" id="KW-1185">Reference proteome</keyword>
<keyword evidence="2" id="KW-0963">Cytoplasm</keyword>
<evidence type="ECO:0000256" key="4">
    <source>
        <dbReference type="ARBA" id="ARBA00023273"/>
    </source>
</evidence>
<dbReference type="STRING" id="32473.ENSXCOP00000015274"/>
<sequence length="138" mass="16286">PVPAVSMVTPLLLLTELSLQSDMEDQKNQTCDFYRTDPDLPERFNNPEFFSTFRKTHPLYWTWNQTYGSKKPTVHEMTDTGFKVMSHRFSEHYLRFGMQRDQGFNTAVDRSRVMHPMETQNKRYQCSSPVGHKKSDMN</sequence>
<evidence type="ECO:0000313" key="9">
    <source>
        <dbReference type="Proteomes" id="UP000261380"/>
    </source>
</evidence>
<name>A0A3B5M5L7_9TELE</name>
<evidence type="ECO:0000313" key="8">
    <source>
        <dbReference type="Ensembl" id="ENSXCOP00000015274.1"/>
    </source>
</evidence>
<feature type="signal peptide" evidence="7">
    <location>
        <begin position="1"/>
        <end position="20"/>
    </location>
</feature>
<evidence type="ECO:0000256" key="7">
    <source>
        <dbReference type="SAM" id="SignalP"/>
    </source>
</evidence>
<accession>A0A3B5M5L7</accession>
<keyword evidence="3" id="KW-0206">Cytoskeleton</keyword>
<keyword evidence="7" id="KW-0732">Signal</keyword>
<dbReference type="Pfam" id="PF14892">
    <property type="entry name" value="PIRC1_2"/>
    <property type="match status" value="1"/>
</dbReference>
<dbReference type="InterPro" id="IPR026507">
    <property type="entry name" value="PIRC1/2"/>
</dbReference>
<comment type="similarity">
    <text evidence="5">Belongs to the PIERCE1 family.</text>
</comment>
<dbReference type="Ensembl" id="ENSXCOT00000015465.1">
    <property type="protein sequence ID" value="ENSXCOP00000015274.1"/>
    <property type="gene ID" value="ENSXCOG00000011568.1"/>
</dbReference>
<evidence type="ECO:0000256" key="6">
    <source>
        <dbReference type="SAM" id="MobiDB-lite"/>
    </source>
</evidence>
<evidence type="ECO:0000256" key="5">
    <source>
        <dbReference type="ARBA" id="ARBA00038014"/>
    </source>
</evidence>
<evidence type="ECO:0000256" key="2">
    <source>
        <dbReference type="ARBA" id="ARBA00022490"/>
    </source>
</evidence>
<dbReference type="PANTHER" id="PTHR20899:SF1">
    <property type="entry name" value="PIERCER OF MICROTUBULE WALL 1 PROTEIN"/>
    <property type="match status" value="1"/>
</dbReference>
<feature type="chain" id="PRO_5017299464" evidence="7">
    <location>
        <begin position="21"/>
        <end position="138"/>
    </location>
</feature>
<proteinExistence type="inferred from homology"/>
<feature type="region of interest" description="Disordered" evidence="6">
    <location>
        <begin position="115"/>
        <end position="138"/>
    </location>
</feature>
<dbReference type="GO" id="GO:0035082">
    <property type="term" value="P:axoneme assembly"/>
    <property type="evidence" value="ECO:0007669"/>
    <property type="project" value="InterPro"/>
</dbReference>
<dbReference type="PANTHER" id="PTHR20899">
    <property type="entry name" value="PIERCE HOMOLOG"/>
    <property type="match status" value="1"/>
</dbReference>
<protein>
    <submittedName>
        <fullName evidence="8">Uncharacterized protein</fullName>
    </submittedName>
</protein>
<dbReference type="GO" id="GO:0005879">
    <property type="term" value="C:axonemal microtubule"/>
    <property type="evidence" value="ECO:0007669"/>
    <property type="project" value="InterPro"/>
</dbReference>
<reference evidence="8" key="2">
    <citation type="submission" date="2025-09" db="UniProtKB">
        <authorList>
            <consortium name="Ensembl"/>
        </authorList>
    </citation>
    <scope>IDENTIFICATION</scope>
</reference>
<dbReference type="AlphaFoldDB" id="A0A3B5M5L7"/>
<feature type="compositionally biased region" description="Polar residues" evidence="6">
    <location>
        <begin position="118"/>
        <end position="128"/>
    </location>
</feature>